<dbReference type="AlphaFoldDB" id="A0A6I6NGG9"/>
<organism evidence="4 5">
    <name type="scientific">Streptomyces broussonetiae</name>
    <dbReference type="NCBI Taxonomy" id="2686304"/>
    <lineage>
        <taxon>Bacteria</taxon>
        <taxon>Bacillati</taxon>
        <taxon>Actinomycetota</taxon>
        <taxon>Actinomycetes</taxon>
        <taxon>Kitasatosporales</taxon>
        <taxon>Streptomycetaceae</taxon>
        <taxon>Streptomyces</taxon>
    </lineage>
</organism>
<keyword evidence="1 4" id="KW-0378">Hydrolase</keyword>
<proteinExistence type="predicted"/>
<evidence type="ECO:0000256" key="2">
    <source>
        <dbReference type="SAM" id="SignalP"/>
    </source>
</evidence>
<protein>
    <submittedName>
        <fullName evidence="4">Alpha/beta fold hydrolase</fullName>
    </submittedName>
</protein>
<accession>A0A6I6NGG9</accession>
<dbReference type="PROSITE" id="PS51318">
    <property type="entry name" value="TAT"/>
    <property type="match status" value="1"/>
</dbReference>
<dbReference type="Pfam" id="PF00561">
    <property type="entry name" value="Abhydrolase_1"/>
    <property type="match status" value="1"/>
</dbReference>
<dbReference type="PRINTS" id="PR00111">
    <property type="entry name" value="ABHYDROLASE"/>
</dbReference>
<gene>
    <name evidence="4" type="ORF">GQF42_35760</name>
</gene>
<evidence type="ECO:0000313" key="4">
    <source>
        <dbReference type="EMBL" id="QHA10019.1"/>
    </source>
</evidence>
<dbReference type="PRINTS" id="PR00412">
    <property type="entry name" value="EPOXHYDRLASE"/>
</dbReference>
<evidence type="ECO:0000259" key="3">
    <source>
        <dbReference type="Pfam" id="PF00561"/>
    </source>
</evidence>
<dbReference type="InterPro" id="IPR000639">
    <property type="entry name" value="Epox_hydrolase-like"/>
</dbReference>
<keyword evidence="5" id="KW-1185">Reference proteome</keyword>
<dbReference type="GO" id="GO:0016787">
    <property type="term" value="F:hydrolase activity"/>
    <property type="evidence" value="ECO:0007669"/>
    <property type="project" value="UniProtKB-KW"/>
</dbReference>
<name>A0A6I6NGG9_9ACTN</name>
<dbReference type="EMBL" id="CP047020">
    <property type="protein sequence ID" value="QHA10019.1"/>
    <property type="molecule type" value="Genomic_DNA"/>
</dbReference>
<evidence type="ECO:0000313" key="5">
    <source>
        <dbReference type="Proteomes" id="UP000436138"/>
    </source>
</evidence>
<dbReference type="InterPro" id="IPR000073">
    <property type="entry name" value="AB_hydrolase_1"/>
</dbReference>
<dbReference type="PANTHER" id="PTHR43329">
    <property type="entry name" value="EPOXIDE HYDROLASE"/>
    <property type="match status" value="1"/>
</dbReference>
<reference evidence="4 5" key="1">
    <citation type="submission" date="2019-12" db="EMBL/GenBank/DDBJ databases">
        <title>Streptomyces sp. strain T44 isolated from rhizosphere soil of Broussonetia papyrifera.</title>
        <authorList>
            <person name="Mo P."/>
        </authorList>
    </citation>
    <scope>NUCLEOTIDE SEQUENCE [LARGE SCALE GENOMIC DNA]</scope>
    <source>
        <strain evidence="4 5">T44</strain>
    </source>
</reference>
<keyword evidence="2" id="KW-0732">Signal</keyword>
<feature type="chain" id="PRO_5026048504" evidence="2">
    <location>
        <begin position="36"/>
        <end position="359"/>
    </location>
</feature>
<dbReference type="InterPro" id="IPR019546">
    <property type="entry name" value="TAT_signal_bac_arc"/>
</dbReference>
<dbReference type="SUPFAM" id="SSF53474">
    <property type="entry name" value="alpha/beta-Hydrolases"/>
    <property type="match status" value="1"/>
</dbReference>
<dbReference type="Gene3D" id="3.40.50.1820">
    <property type="entry name" value="alpha/beta hydrolase"/>
    <property type="match status" value="1"/>
</dbReference>
<feature type="domain" description="AB hydrolase-1" evidence="3">
    <location>
        <begin position="91"/>
        <end position="336"/>
    </location>
</feature>
<dbReference type="Proteomes" id="UP000436138">
    <property type="component" value="Chromosome"/>
</dbReference>
<dbReference type="InterPro" id="IPR006311">
    <property type="entry name" value="TAT_signal"/>
</dbReference>
<sequence length="359" mass="38047">MPSHSRRKFLATSAAAAAAVTAGSLGVLHAQSAVAAEGGTGRGPLAGASAEGFGTVSRAPHLPAGFTETFTSRFVHANGLRQHVVVGGSGPALLLVHGWPETWYAWRLLMPTLAKDFTVIAVDQRGIGLTDKPQDGYDTATIAADLAALMDALGHQKFAVAGHDTGMPIAYALAADHPERVERLVVAEAPLPGISVSPPAFGPEWLNDRIWHIGFNRLATINELLVRGREDIFFGFEFDINAVKKLPDYAVDYYISTLASDRNALRGSFSFYRAFDTTLAQNVQRQKAGLLTMPVLAIGGAASVGDGAGVTMKAAAHDVQTVVIPDTGHWVAEEAPEQMLAALTPFLAPYRAAHTAAYR</sequence>
<dbReference type="KEGG" id="sbro:GQF42_35760"/>
<dbReference type="NCBIfam" id="TIGR01409">
    <property type="entry name" value="TAT_signal_seq"/>
    <property type="match status" value="1"/>
</dbReference>
<dbReference type="InterPro" id="IPR029058">
    <property type="entry name" value="AB_hydrolase_fold"/>
</dbReference>
<evidence type="ECO:0000256" key="1">
    <source>
        <dbReference type="ARBA" id="ARBA00022801"/>
    </source>
</evidence>
<feature type="signal peptide" evidence="2">
    <location>
        <begin position="1"/>
        <end position="35"/>
    </location>
</feature>